<proteinExistence type="predicted"/>
<name>A0ACC1NBD8_9HYPO</name>
<dbReference type="Proteomes" id="UP001143910">
    <property type="component" value="Unassembled WGS sequence"/>
</dbReference>
<dbReference type="EMBL" id="JANJQO010000621">
    <property type="protein sequence ID" value="KAJ2976103.1"/>
    <property type="molecule type" value="Genomic_DNA"/>
</dbReference>
<accession>A0ACC1NBD8</accession>
<protein>
    <submittedName>
        <fullName evidence="1">Uncharacterized protein</fullName>
    </submittedName>
</protein>
<keyword evidence="2" id="KW-1185">Reference proteome</keyword>
<reference evidence="1" key="1">
    <citation type="submission" date="2022-08" db="EMBL/GenBank/DDBJ databases">
        <title>Genome Sequence of Lecanicillium fungicola.</title>
        <authorList>
            <person name="Buettner E."/>
        </authorList>
    </citation>
    <scope>NUCLEOTIDE SEQUENCE</scope>
    <source>
        <strain evidence="1">Babe33</strain>
    </source>
</reference>
<sequence length="205" mass="21217">MKITATLLGLAALATYAVADDTAEPTRPPVAEGTCTAKLSTKLCDYDKSNLLAAAAGSRNGCWSLCDSEKYGPCSFVIFLPGNPYLGTGTCWLYPGDKFDSTKGTDQGCGSPFLEVYDKPSCTGGPAKPSVVCPAATGPSPVASPSPVAAICGYEAPENDCWDSCYASSGSTDCLNLCGKADDCEFAIFNALNEPKSPWMSGNSV</sequence>
<comment type="caution">
    <text evidence="1">The sequence shown here is derived from an EMBL/GenBank/DDBJ whole genome shotgun (WGS) entry which is preliminary data.</text>
</comment>
<organism evidence="1 2">
    <name type="scientific">Zarea fungicola</name>
    <dbReference type="NCBI Taxonomy" id="93591"/>
    <lineage>
        <taxon>Eukaryota</taxon>
        <taxon>Fungi</taxon>
        <taxon>Dikarya</taxon>
        <taxon>Ascomycota</taxon>
        <taxon>Pezizomycotina</taxon>
        <taxon>Sordariomycetes</taxon>
        <taxon>Hypocreomycetidae</taxon>
        <taxon>Hypocreales</taxon>
        <taxon>Cordycipitaceae</taxon>
        <taxon>Zarea</taxon>
    </lineage>
</organism>
<evidence type="ECO:0000313" key="2">
    <source>
        <dbReference type="Proteomes" id="UP001143910"/>
    </source>
</evidence>
<evidence type="ECO:0000313" key="1">
    <source>
        <dbReference type="EMBL" id="KAJ2976103.1"/>
    </source>
</evidence>
<gene>
    <name evidence="1" type="ORF">NQ176_g5144</name>
</gene>